<dbReference type="Proteomes" id="UP001163850">
    <property type="component" value="Unassembled WGS sequence"/>
</dbReference>
<organism evidence="2 3">
    <name type="scientific">Lentinula detonsa</name>
    <dbReference type="NCBI Taxonomy" id="2804962"/>
    <lineage>
        <taxon>Eukaryota</taxon>
        <taxon>Fungi</taxon>
        <taxon>Dikarya</taxon>
        <taxon>Basidiomycota</taxon>
        <taxon>Agaricomycotina</taxon>
        <taxon>Agaricomycetes</taxon>
        <taxon>Agaricomycetidae</taxon>
        <taxon>Agaricales</taxon>
        <taxon>Marasmiineae</taxon>
        <taxon>Omphalotaceae</taxon>
        <taxon>Lentinula</taxon>
    </lineage>
</organism>
<evidence type="ECO:0000313" key="3">
    <source>
        <dbReference type="Proteomes" id="UP001163850"/>
    </source>
</evidence>
<evidence type="ECO:0000256" key="1">
    <source>
        <dbReference type="SAM" id="MobiDB-lite"/>
    </source>
</evidence>
<feature type="region of interest" description="Disordered" evidence="1">
    <location>
        <begin position="180"/>
        <end position="205"/>
    </location>
</feature>
<sequence length="280" mass="30099">MMQIIFPTQDLPLLFRTPFVKPSAAFSIMFSLLQVLSLILAIATTSLASPGLLIRGSPTAIMNEARGLTNAERFQRGLPPLAPRALYNPTRVRRDSLPSSSPTIVAKIAVSYKDTGAAVGYMRGASVNTESFATIFSFRNPSSASDLVELNDYSSGQHYVFAAYTDGYYVGPGSDDSLMLSTSPLSAPAGSPQEPDYTKGPTQYSESTVWSIDPSTGVVEAYWVNQDGSRDQVYFLASTTQIGVSTSTSLAFTGDVAAYKAQYSSSSRTYNEVTLTVTFS</sequence>
<comment type="caution">
    <text evidence="2">The sequence shown here is derived from an EMBL/GenBank/DDBJ whole genome shotgun (WGS) entry which is preliminary data.</text>
</comment>
<dbReference type="AlphaFoldDB" id="A0AA38UNR7"/>
<evidence type="ECO:0000313" key="2">
    <source>
        <dbReference type="EMBL" id="KAJ3980454.1"/>
    </source>
</evidence>
<accession>A0AA38UNR7</accession>
<reference evidence="2" key="1">
    <citation type="submission" date="2022-08" db="EMBL/GenBank/DDBJ databases">
        <authorList>
            <consortium name="DOE Joint Genome Institute"/>
            <person name="Min B."/>
            <person name="Riley R."/>
            <person name="Sierra-Patev S."/>
            <person name="Naranjo-Ortiz M."/>
            <person name="Looney B."/>
            <person name="Konkel Z."/>
            <person name="Slot J.C."/>
            <person name="Sakamoto Y."/>
            <person name="Steenwyk J.L."/>
            <person name="Rokas A."/>
            <person name="Carro J."/>
            <person name="Camarero S."/>
            <person name="Ferreira P."/>
            <person name="Molpeceres G."/>
            <person name="Ruiz-Duenas F.J."/>
            <person name="Serrano A."/>
            <person name="Henrissat B."/>
            <person name="Drula E."/>
            <person name="Hughes K.W."/>
            <person name="Mata J.L."/>
            <person name="Ishikawa N.K."/>
            <person name="Vargas-Isla R."/>
            <person name="Ushijima S."/>
            <person name="Smith C.A."/>
            <person name="Ahrendt S."/>
            <person name="Andreopoulos W."/>
            <person name="He G."/>
            <person name="Labutti K."/>
            <person name="Lipzen A."/>
            <person name="Ng V."/>
            <person name="Sandor L."/>
            <person name="Barry K."/>
            <person name="Martinez A.T."/>
            <person name="Xiao Y."/>
            <person name="Gibbons J.G."/>
            <person name="Terashima K."/>
            <person name="Hibbett D.S."/>
            <person name="Grigoriev I.V."/>
        </authorList>
    </citation>
    <scope>NUCLEOTIDE SEQUENCE</scope>
    <source>
        <strain evidence="2">TFB7829</strain>
    </source>
</reference>
<proteinExistence type="predicted"/>
<gene>
    <name evidence="2" type="ORF">F5890DRAFT_696142</name>
</gene>
<dbReference type="EMBL" id="MU802187">
    <property type="protein sequence ID" value="KAJ3980454.1"/>
    <property type="molecule type" value="Genomic_DNA"/>
</dbReference>
<protein>
    <submittedName>
        <fullName evidence="2">Uncharacterized protein</fullName>
    </submittedName>
</protein>
<name>A0AA38UNR7_9AGAR</name>